<accession>D8MQN6</accession>
<keyword evidence="2" id="KW-0540">Nuclease</keyword>
<evidence type="ECO:0000313" key="2">
    <source>
        <dbReference type="EMBL" id="CAX59143.1"/>
    </source>
</evidence>
<dbReference type="GO" id="GO:0008270">
    <property type="term" value="F:zinc ion binding"/>
    <property type="evidence" value="ECO:0007669"/>
    <property type="project" value="InterPro"/>
</dbReference>
<dbReference type="eggNOG" id="COG3183">
    <property type="taxonomic scope" value="Bacteria"/>
</dbReference>
<dbReference type="InterPro" id="IPR003615">
    <property type="entry name" value="HNH_nuc"/>
</dbReference>
<reference evidence="2 3" key="1">
    <citation type="journal article" date="2010" name="BMC Genomics">
        <title>Genome comparison of the epiphytic bacteria Erwinia billingiae and E. tasmaniensis with the pear pathogen E. pyrifoliae.</title>
        <authorList>
            <person name="Kube M."/>
            <person name="Migdoll A.M."/>
            <person name="Gehring I."/>
            <person name="Heitmann K."/>
            <person name="Mayer Y."/>
            <person name="Kuhl H."/>
            <person name="Knaust F."/>
            <person name="Geider K."/>
            <person name="Reinhardt R."/>
        </authorList>
    </citation>
    <scope>NUCLEOTIDE SEQUENCE [LARGE SCALE GENOMIC DNA]</scope>
    <source>
        <strain evidence="2 3">Eb661</strain>
    </source>
</reference>
<feature type="domain" description="HNH" evidence="1">
    <location>
        <begin position="168"/>
        <end position="222"/>
    </location>
</feature>
<evidence type="ECO:0000313" key="3">
    <source>
        <dbReference type="Proteomes" id="UP000008793"/>
    </source>
</evidence>
<dbReference type="AlphaFoldDB" id="D8MQN6"/>
<dbReference type="CDD" id="cd00085">
    <property type="entry name" value="HNHc"/>
    <property type="match status" value="1"/>
</dbReference>
<dbReference type="GO" id="GO:0003676">
    <property type="term" value="F:nucleic acid binding"/>
    <property type="evidence" value="ECO:0007669"/>
    <property type="project" value="InterPro"/>
</dbReference>
<dbReference type="Proteomes" id="UP000008793">
    <property type="component" value="Chromosome"/>
</dbReference>
<gene>
    <name evidence="2" type="ordered locus">EbC_16120</name>
</gene>
<dbReference type="HOGENOM" id="CLU_105895_0_0_6"/>
<name>D8MQN6_ERWBE</name>
<dbReference type="Pfam" id="PF01844">
    <property type="entry name" value="HNH"/>
    <property type="match status" value="1"/>
</dbReference>
<organism evidence="3">
    <name type="scientific">Erwinia billingiae (strain Eb661)</name>
    <dbReference type="NCBI Taxonomy" id="634500"/>
    <lineage>
        <taxon>Bacteria</taxon>
        <taxon>Pseudomonadati</taxon>
        <taxon>Pseudomonadota</taxon>
        <taxon>Gammaproteobacteria</taxon>
        <taxon>Enterobacterales</taxon>
        <taxon>Erwiniaceae</taxon>
        <taxon>Erwinia</taxon>
    </lineage>
</organism>
<protein>
    <submittedName>
        <fullName evidence="2">Predicted endonuclease</fullName>
    </submittedName>
</protein>
<sequence>MNRKQFIQSEGATCSNWTWSWSFVNHQKRMVIFGTWDVEQERERAVILREGWKKNSKDKKQPGYAQAIEHLQLVTEGYELYTFKMKFAEHPDNSEVGVIENFERKLVKRFLSKEGDVWYADFAANPFPDEIPMPDNFIEGAKTRVTVNSYERDPRARQECIRHYGTACKGCGFDFGKVYGEHGKGFIHVHHIKPIHTLGEGYSIDPIVDLIPLCPNCHAMVHLGNKLMTIEELKIKTGYI</sequence>
<dbReference type="EMBL" id="FP236843">
    <property type="protein sequence ID" value="CAX59143.1"/>
    <property type="molecule type" value="Genomic_DNA"/>
</dbReference>
<keyword evidence="2" id="KW-0378">Hydrolase</keyword>
<proteinExistence type="predicted"/>
<dbReference type="GO" id="GO:0004519">
    <property type="term" value="F:endonuclease activity"/>
    <property type="evidence" value="ECO:0007669"/>
    <property type="project" value="UniProtKB-KW"/>
</dbReference>
<dbReference type="KEGG" id="ebi:EbC_16120"/>
<dbReference type="InterPro" id="IPR002711">
    <property type="entry name" value="HNH"/>
</dbReference>
<keyword evidence="2" id="KW-0255">Endonuclease</keyword>
<keyword evidence="3" id="KW-1185">Reference proteome</keyword>
<evidence type="ECO:0000259" key="1">
    <source>
        <dbReference type="Pfam" id="PF01844"/>
    </source>
</evidence>